<keyword evidence="3" id="KW-0663">Pyridoxal phosphate</keyword>
<reference evidence="7 8" key="1">
    <citation type="submission" date="2015-01" db="EMBL/GenBank/DDBJ databases">
        <title>Comparative genomics of the lactic acid bacteria isolated from the honey bee gut.</title>
        <authorList>
            <person name="Ellegaard K.M."/>
            <person name="Tamarit D."/>
            <person name="Javelind E."/>
            <person name="Olofsson T."/>
            <person name="Andersson S.G."/>
            <person name="Vasquez A."/>
        </authorList>
    </citation>
    <scope>NUCLEOTIDE SEQUENCE [LARGE SCALE GENOMIC DNA]</scope>
    <source>
        <strain evidence="7 8">Bin4</strain>
    </source>
</reference>
<evidence type="ECO:0000313" key="8">
    <source>
        <dbReference type="Proteomes" id="UP000033558"/>
    </source>
</evidence>
<evidence type="ECO:0000256" key="3">
    <source>
        <dbReference type="ARBA" id="ARBA00022898"/>
    </source>
</evidence>
<evidence type="ECO:0000256" key="4">
    <source>
        <dbReference type="ARBA" id="ARBA00023239"/>
    </source>
</evidence>
<evidence type="ECO:0000259" key="6">
    <source>
        <dbReference type="Pfam" id="PF00155"/>
    </source>
</evidence>
<dbReference type="InterPro" id="IPR027619">
    <property type="entry name" value="C-S_lyase_PatB-like"/>
</dbReference>
<dbReference type="GO" id="GO:0047804">
    <property type="term" value="F:cysteine-S-conjugate beta-lyase activity"/>
    <property type="evidence" value="ECO:0007669"/>
    <property type="project" value="UniProtKB-EC"/>
</dbReference>
<comment type="cofactor">
    <cofactor evidence="1">
        <name>pyridoxal 5'-phosphate</name>
        <dbReference type="ChEBI" id="CHEBI:597326"/>
    </cofactor>
</comment>
<dbReference type="InterPro" id="IPR015424">
    <property type="entry name" value="PyrdxlP-dep_Trfase"/>
</dbReference>
<dbReference type="Pfam" id="PF00155">
    <property type="entry name" value="Aminotran_1_2"/>
    <property type="match status" value="1"/>
</dbReference>
<dbReference type="CDD" id="cd00609">
    <property type="entry name" value="AAT_like"/>
    <property type="match status" value="1"/>
</dbReference>
<dbReference type="InterPro" id="IPR015421">
    <property type="entry name" value="PyrdxlP-dep_Trfase_major"/>
</dbReference>
<proteinExistence type="inferred from homology"/>
<evidence type="ECO:0000313" key="7">
    <source>
        <dbReference type="EMBL" id="KJY62401.1"/>
    </source>
</evidence>
<dbReference type="GO" id="GO:0030170">
    <property type="term" value="F:pyridoxal phosphate binding"/>
    <property type="evidence" value="ECO:0007669"/>
    <property type="project" value="InterPro"/>
</dbReference>
<dbReference type="SUPFAM" id="SSF53383">
    <property type="entry name" value="PLP-dependent transferases"/>
    <property type="match status" value="1"/>
</dbReference>
<feature type="domain" description="Aminotransferase class I/classII large" evidence="6">
    <location>
        <begin position="49"/>
        <end position="387"/>
    </location>
</feature>
<dbReference type="OrthoDB" id="9802872at2"/>
<gene>
    <name evidence="7" type="ORF">JG30_06050</name>
</gene>
<dbReference type="Proteomes" id="UP000033558">
    <property type="component" value="Unassembled WGS sequence"/>
</dbReference>
<dbReference type="NCBIfam" id="TIGR04350">
    <property type="entry name" value="C_S_lyase_PatB"/>
    <property type="match status" value="1"/>
</dbReference>
<dbReference type="PATRIC" id="fig|1218492.5.peg.731"/>
<dbReference type="STRING" id="1218492.JG30_06050"/>
<dbReference type="PANTHER" id="PTHR43525:SF1">
    <property type="entry name" value="PROTEIN MALY"/>
    <property type="match status" value="1"/>
</dbReference>
<dbReference type="AlphaFoldDB" id="A0A0F4LXV6"/>
<keyword evidence="8" id="KW-1185">Reference proteome</keyword>
<dbReference type="InterPro" id="IPR051798">
    <property type="entry name" value="Class-II_PLP-Dep_Aminotrans"/>
</dbReference>
<dbReference type="PANTHER" id="PTHR43525">
    <property type="entry name" value="PROTEIN MALY"/>
    <property type="match status" value="1"/>
</dbReference>
<accession>A0A0F4LXV6</accession>
<dbReference type="HOGENOM" id="CLU_017584_15_0_9"/>
<protein>
    <recommendedName>
        <fullName evidence="2">cysteine-S-conjugate beta-lyase</fullName>
        <ecNumber evidence="2">4.4.1.13</ecNumber>
    </recommendedName>
</protein>
<keyword evidence="4" id="KW-0456">Lyase</keyword>
<dbReference type="Gene3D" id="3.40.640.10">
    <property type="entry name" value="Type I PLP-dependent aspartate aminotransferase-like (Major domain)"/>
    <property type="match status" value="1"/>
</dbReference>
<dbReference type="EMBL" id="JXJQ01000006">
    <property type="protein sequence ID" value="KJY62401.1"/>
    <property type="molecule type" value="Genomic_DNA"/>
</dbReference>
<dbReference type="InterPro" id="IPR004839">
    <property type="entry name" value="Aminotransferase_I/II_large"/>
</dbReference>
<dbReference type="InterPro" id="IPR015422">
    <property type="entry name" value="PyrdxlP-dep_Trfase_small"/>
</dbReference>
<name>A0A0F4LXV6_9LACO</name>
<comment type="similarity">
    <text evidence="5">Belongs to the class-II pyridoxal-phosphate-dependent aminotransferase family. MalY/PatB cystathionine beta-lyase subfamily.</text>
</comment>
<dbReference type="EC" id="4.4.1.13" evidence="2"/>
<evidence type="ECO:0000256" key="2">
    <source>
        <dbReference type="ARBA" id="ARBA00012224"/>
    </source>
</evidence>
<evidence type="ECO:0000256" key="5">
    <source>
        <dbReference type="ARBA" id="ARBA00037974"/>
    </source>
</evidence>
<dbReference type="Gene3D" id="3.90.1150.10">
    <property type="entry name" value="Aspartate Aminotransferase, domain 1"/>
    <property type="match status" value="1"/>
</dbReference>
<evidence type="ECO:0000256" key="1">
    <source>
        <dbReference type="ARBA" id="ARBA00001933"/>
    </source>
</evidence>
<comment type="caution">
    <text evidence="7">The sequence shown here is derived from an EMBL/GenBank/DDBJ whole genome shotgun (WGS) entry which is preliminary data.</text>
</comment>
<organism evidence="7 8">
    <name type="scientific">Bombilactobacillus mellifer</name>
    <dbReference type="NCBI Taxonomy" id="1218492"/>
    <lineage>
        <taxon>Bacteria</taxon>
        <taxon>Bacillati</taxon>
        <taxon>Bacillota</taxon>
        <taxon>Bacilli</taxon>
        <taxon>Lactobacillales</taxon>
        <taxon>Lactobacillaceae</taxon>
        <taxon>Bombilactobacillus</taxon>
    </lineage>
</organism>
<sequence length="397" mass="45583">MSFDQIINRKNTYSMKWDGAQSIYQNSNLIPMWIADMDLKAPEPIISAIRKYAELGIYGYVEYPELTDIPQVIAEWLKKRNNWNVKPENLGYSSGVINGISLAIRALTQENDSIIVQSPLYGHFRSAIEHSKRVLVKNDLIREEKSYFFNWDKLESQIVANHVKMAILCNPHNPTGRVWSPDELRHFVNICQQHQVIILSDDIHSDLILPGYQYYPVASICPEYSNQIITFKSLSKTFNVAGLQFSYYHTTNNTYLKKMKSTAQYSSNPEWPTSFALPALKAAYENPICEKWLQRLLVYLASNLQWLTKEIESKTPAIVTNSQSTYLAWIDVSYLHCSEKDLLHELNNSGIGIQSNKDFGLNNNDGLFIRLNYATSKAVLKQGIQRLINGLNHLHKK</sequence>
<dbReference type="RefSeq" id="WP_046316085.1">
    <property type="nucleotide sequence ID" value="NZ_JBHSZT010000001.1"/>
</dbReference>